<evidence type="ECO:0000313" key="1">
    <source>
        <dbReference type="EMBL" id="QHU06303.1"/>
    </source>
</evidence>
<accession>A0A6C0JLR1</accession>
<reference evidence="1" key="1">
    <citation type="journal article" date="2020" name="Nature">
        <title>Giant virus diversity and host interactions through global metagenomics.</title>
        <authorList>
            <person name="Schulz F."/>
            <person name="Roux S."/>
            <person name="Paez-Espino D."/>
            <person name="Jungbluth S."/>
            <person name="Walsh D.A."/>
            <person name="Denef V.J."/>
            <person name="McMahon K.D."/>
            <person name="Konstantinidis K.T."/>
            <person name="Eloe-Fadrosh E.A."/>
            <person name="Kyrpides N.C."/>
            <person name="Woyke T."/>
        </authorList>
    </citation>
    <scope>NUCLEOTIDE SEQUENCE</scope>
    <source>
        <strain evidence="1">GVMAG-M-3300027747-57</strain>
    </source>
</reference>
<protein>
    <submittedName>
        <fullName evidence="1">Uncharacterized protein</fullName>
    </submittedName>
</protein>
<proteinExistence type="predicted"/>
<dbReference type="EMBL" id="MN740431">
    <property type="protein sequence ID" value="QHU06303.1"/>
    <property type="molecule type" value="Genomic_DNA"/>
</dbReference>
<name>A0A6C0JLR1_9ZZZZ</name>
<dbReference type="AlphaFoldDB" id="A0A6C0JLR1"/>
<sequence length="91" mass="10687">MGHKFSRLRKKRASNEVVSKKDIIINDLNKIDTNLNELNKELGEIYIKKKDDKGYIVNELNNLDYQLRLLQKDVIFLKDNPSKGRNLDKSK</sequence>
<organism evidence="1">
    <name type="scientific">viral metagenome</name>
    <dbReference type="NCBI Taxonomy" id="1070528"/>
    <lineage>
        <taxon>unclassified sequences</taxon>
        <taxon>metagenomes</taxon>
        <taxon>organismal metagenomes</taxon>
    </lineage>
</organism>